<protein>
    <submittedName>
        <fullName evidence="1">Uncharacterized protein</fullName>
    </submittedName>
</protein>
<comment type="caution">
    <text evidence="1">The sequence shown here is derived from an EMBL/GenBank/DDBJ whole genome shotgun (WGS) entry which is preliminary data.</text>
</comment>
<keyword evidence="2" id="KW-1185">Reference proteome</keyword>
<sequence>MKLIVTLAKSQVLKTEYIVSSGLSLFSLRSNIKIVVRPCCARDVAIRREREIAEHGLRKAQHGC</sequence>
<organism evidence="1 2">
    <name type="scientific">Choristoneura fumiferana</name>
    <name type="common">Spruce budworm moth</name>
    <name type="synonym">Archips fumiferana</name>
    <dbReference type="NCBI Taxonomy" id="7141"/>
    <lineage>
        <taxon>Eukaryota</taxon>
        <taxon>Metazoa</taxon>
        <taxon>Ecdysozoa</taxon>
        <taxon>Arthropoda</taxon>
        <taxon>Hexapoda</taxon>
        <taxon>Insecta</taxon>
        <taxon>Pterygota</taxon>
        <taxon>Neoptera</taxon>
        <taxon>Endopterygota</taxon>
        <taxon>Lepidoptera</taxon>
        <taxon>Glossata</taxon>
        <taxon>Ditrysia</taxon>
        <taxon>Tortricoidea</taxon>
        <taxon>Tortricidae</taxon>
        <taxon>Tortricinae</taxon>
        <taxon>Choristoneura</taxon>
    </lineage>
</organism>
<evidence type="ECO:0000313" key="2">
    <source>
        <dbReference type="Proteomes" id="UP001064048"/>
    </source>
</evidence>
<evidence type="ECO:0000313" key="1">
    <source>
        <dbReference type="EMBL" id="KAI8426519.1"/>
    </source>
</evidence>
<proteinExistence type="predicted"/>
<dbReference type="EMBL" id="CM046108">
    <property type="protein sequence ID" value="KAI8426519.1"/>
    <property type="molecule type" value="Genomic_DNA"/>
</dbReference>
<accession>A0ACC0JR59</accession>
<name>A0ACC0JR59_CHOFU</name>
<gene>
    <name evidence="1" type="ORF">MSG28_005325</name>
</gene>
<reference evidence="1 2" key="1">
    <citation type="journal article" date="2022" name="Genome Biol. Evol.">
        <title>The Spruce Budworm Genome: Reconstructing the Evolutionary History of Antifreeze Proteins.</title>
        <authorList>
            <person name="Beliveau C."/>
            <person name="Gagne P."/>
            <person name="Picq S."/>
            <person name="Vernygora O."/>
            <person name="Keeling C.I."/>
            <person name="Pinkney K."/>
            <person name="Doucet D."/>
            <person name="Wen F."/>
            <person name="Johnston J.S."/>
            <person name="Maaroufi H."/>
            <person name="Boyle B."/>
            <person name="Laroche J."/>
            <person name="Dewar K."/>
            <person name="Juretic N."/>
            <person name="Blackburn G."/>
            <person name="Nisole A."/>
            <person name="Brunet B."/>
            <person name="Brandao M."/>
            <person name="Lumley L."/>
            <person name="Duan J."/>
            <person name="Quan G."/>
            <person name="Lucarotti C.J."/>
            <person name="Roe A.D."/>
            <person name="Sperling F.A.H."/>
            <person name="Levesque R.C."/>
            <person name="Cusson M."/>
        </authorList>
    </citation>
    <scope>NUCLEOTIDE SEQUENCE [LARGE SCALE GENOMIC DNA]</scope>
    <source>
        <strain evidence="1">Glfc:IPQL:Cfum</strain>
    </source>
</reference>
<dbReference type="Proteomes" id="UP001064048">
    <property type="component" value="Chromosome 8"/>
</dbReference>